<evidence type="ECO:0000256" key="2">
    <source>
        <dbReference type="SAM" id="Phobius"/>
    </source>
</evidence>
<dbReference type="EMBL" id="JACHIT010000002">
    <property type="protein sequence ID" value="MBB5917132.1"/>
    <property type="molecule type" value="Genomic_DNA"/>
</dbReference>
<proteinExistence type="predicted"/>
<gene>
    <name evidence="4" type="ORF">BJY24_006044</name>
</gene>
<evidence type="ECO:0000259" key="3">
    <source>
        <dbReference type="Pfam" id="PF20434"/>
    </source>
</evidence>
<dbReference type="RefSeq" id="WP_051161660.1">
    <property type="nucleotide sequence ID" value="NZ_JACHIT010000002.1"/>
</dbReference>
<keyword evidence="5" id="KW-1185">Reference proteome</keyword>
<feature type="transmembrane region" description="Helical" evidence="2">
    <location>
        <begin position="21"/>
        <end position="43"/>
    </location>
</feature>
<feature type="domain" description="BD-FAE-like" evidence="3">
    <location>
        <begin position="162"/>
        <end position="365"/>
    </location>
</feature>
<name>A0A7W9UL90_9NOCA</name>
<sequence length="410" mass="43782">MTEGPESGRRRRFGWRTPVRLALLAVAVLLGVYSVVAQVLALAPVSWTGPLLRVEFTQYTVLAVGWVRDWLGSWNLVIGGAAVIAALLAVRLRRTWPSGSITAVTAAGLVMCVVTSVGLAVSAHAATGRWTLFAPVPLVAAGKAPNETITYATLDDRPMRADLYLPADRSVTAPLVVSIHGGGFIAGSKGPNPYHHWLAEHGYAVLDVDYRLSDANHLRWNTEDADVACAMTWAAAHAQKYRWDMNRVATFGGSAGGNLAVNVAYKANAGRLQPSCGTVAELPRVRAVVAVYPAVDLTASEADTAEGEQFAGAYLGGPATEYPDRYAATDSAPQINPAAPPTLLFQGRGDHLVFASHTAAFADRLTAAGIVHRYVELPYLDHGFDAEVLNTGAQVGRDITLDWLDRHDKP</sequence>
<feature type="transmembrane region" description="Helical" evidence="2">
    <location>
        <begin position="102"/>
        <end position="123"/>
    </location>
</feature>
<organism evidence="4 5">
    <name type="scientific">Nocardia transvalensis</name>
    <dbReference type="NCBI Taxonomy" id="37333"/>
    <lineage>
        <taxon>Bacteria</taxon>
        <taxon>Bacillati</taxon>
        <taxon>Actinomycetota</taxon>
        <taxon>Actinomycetes</taxon>
        <taxon>Mycobacteriales</taxon>
        <taxon>Nocardiaceae</taxon>
        <taxon>Nocardia</taxon>
    </lineage>
</organism>
<dbReference type="Proteomes" id="UP000540412">
    <property type="component" value="Unassembled WGS sequence"/>
</dbReference>
<dbReference type="Gene3D" id="3.40.50.1820">
    <property type="entry name" value="alpha/beta hydrolase"/>
    <property type="match status" value="1"/>
</dbReference>
<evidence type="ECO:0000313" key="5">
    <source>
        <dbReference type="Proteomes" id="UP000540412"/>
    </source>
</evidence>
<feature type="transmembrane region" description="Helical" evidence="2">
    <location>
        <begin position="71"/>
        <end position="90"/>
    </location>
</feature>
<protein>
    <submittedName>
        <fullName evidence="4">Acetyl esterase/lipase</fullName>
    </submittedName>
</protein>
<dbReference type="GO" id="GO:0016787">
    <property type="term" value="F:hydrolase activity"/>
    <property type="evidence" value="ECO:0007669"/>
    <property type="project" value="UniProtKB-KW"/>
</dbReference>
<keyword evidence="2" id="KW-0472">Membrane</keyword>
<evidence type="ECO:0000313" key="4">
    <source>
        <dbReference type="EMBL" id="MBB5917132.1"/>
    </source>
</evidence>
<keyword evidence="2" id="KW-0812">Transmembrane</keyword>
<keyword evidence="2" id="KW-1133">Transmembrane helix</keyword>
<dbReference type="InterPro" id="IPR029058">
    <property type="entry name" value="AB_hydrolase_fold"/>
</dbReference>
<accession>A0A7W9UL90</accession>
<reference evidence="4 5" key="1">
    <citation type="submission" date="2020-08" db="EMBL/GenBank/DDBJ databases">
        <title>Sequencing the genomes of 1000 actinobacteria strains.</title>
        <authorList>
            <person name="Klenk H.-P."/>
        </authorList>
    </citation>
    <scope>NUCLEOTIDE SEQUENCE [LARGE SCALE GENOMIC DNA]</scope>
    <source>
        <strain evidence="4 5">DSM 43582</strain>
    </source>
</reference>
<dbReference type="Pfam" id="PF20434">
    <property type="entry name" value="BD-FAE"/>
    <property type="match status" value="1"/>
</dbReference>
<comment type="caution">
    <text evidence="4">The sequence shown here is derived from an EMBL/GenBank/DDBJ whole genome shotgun (WGS) entry which is preliminary data.</text>
</comment>
<dbReference type="PANTHER" id="PTHR48081">
    <property type="entry name" value="AB HYDROLASE SUPERFAMILY PROTEIN C4A8.06C"/>
    <property type="match status" value="1"/>
</dbReference>
<dbReference type="SUPFAM" id="SSF53474">
    <property type="entry name" value="alpha/beta-Hydrolases"/>
    <property type="match status" value="1"/>
</dbReference>
<keyword evidence="1" id="KW-0378">Hydrolase</keyword>
<dbReference type="InterPro" id="IPR050300">
    <property type="entry name" value="GDXG_lipolytic_enzyme"/>
</dbReference>
<dbReference type="AlphaFoldDB" id="A0A7W9UL90"/>
<dbReference type="InterPro" id="IPR049492">
    <property type="entry name" value="BD-FAE-like_dom"/>
</dbReference>
<evidence type="ECO:0000256" key="1">
    <source>
        <dbReference type="ARBA" id="ARBA00022801"/>
    </source>
</evidence>